<evidence type="ECO:0000259" key="8">
    <source>
        <dbReference type="PROSITE" id="PS51313"/>
    </source>
</evidence>
<evidence type="ECO:0000313" key="11">
    <source>
        <dbReference type="EMBL" id="EPY34153.1"/>
    </source>
</evidence>
<dbReference type="InterPro" id="IPR007143">
    <property type="entry name" value="Vps28"/>
</dbReference>
<dbReference type="SUPFAM" id="SSF140427">
    <property type="entry name" value="VPS28 C-terminal domain-like"/>
    <property type="match status" value="1"/>
</dbReference>
<dbReference type="Proteomes" id="UP000015354">
    <property type="component" value="Unassembled WGS sequence"/>
</dbReference>
<organism evidence="10 12">
    <name type="scientific">Strigomonas culicis</name>
    <dbReference type="NCBI Taxonomy" id="28005"/>
    <lineage>
        <taxon>Eukaryota</taxon>
        <taxon>Discoba</taxon>
        <taxon>Euglenozoa</taxon>
        <taxon>Kinetoplastea</taxon>
        <taxon>Metakinetoplastina</taxon>
        <taxon>Trypanosomatida</taxon>
        <taxon>Trypanosomatidae</taxon>
        <taxon>Strigomonadinae</taxon>
        <taxon>Strigomonas</taxon>
    </lineage>
</organism>
<evidence type="ECO:0000256" key="1">
    <source>
        <dbReference type="ARBA" id="ARBA00004177"/>
    </source>
</evidence>
<dbReference type="Gene3D" id="1.20.120.1130">
    <property type="match status" value="1"/>
</dbReference>
<dbReference type="GO" id="GO:0000813">
    <property type="term" value="C:ESCRT I complex"/>
    <property type="evidence" value="ECO:0007669"/>
    <property type="project" value="UniProtKB-UniRule"/>
</dbReference>
<protein>
    <recommendedName>
        <fullName evidence="5">Vacuolar protein sorting-associated protein 28 homolog</fullName>
    </recommendedName>
</protein>
<feature type="domain" description="VPS28 C-terminal" evidence="7">
    <location>
        <begin position="104"/>
        <end position="198"/>
    </location>
</feature>
<dbReference type="EMBL" id="ATMH01005451">
    <property type="protein sequence ID" value="EPY27887.1"/>
    <property type="molecule type" value="Genomic_DNA"/>
</dbReference>
<evidence type="ECO:0000256" key="6">
    <source>
        <dbReference type="PROSITE-ProRule" id="PRU00642"/>
    </source>
</evidence>
<dbReference type="Pfam" id="PF03997">
    <property type="entry name" value="VPS28"/>
    <property type="match status" value="1"/>
</dbReference>
<keyword evidence="4 5" id="KW-0653">Protein transport</keyword>
<comment type="function">
    <text evidence="5">Component of the ESCRT-I complex (endosomal sorting complex required for transport I), a regulator of vesicular trafficking process.</text>
</comment>
<dbReference type="InterPro" id="IPR017899">
    <property type="entry name" value="VPS28_C"/>
</dbReference>
<dbReference type="InterPro" id="IPR037202">
    <property type="entry name" value="ESCRT_assembly_dom"/>
</dbReference>
<keyword evidence="3 5" id="KW-0967">Endosome</keyword>
<accession>S9UAR4</accession>
<dbReference type="SUPFAM" id="SSF140111">
    <property type="entry name" value="Endosomal sorting complex assembly domain"/>
    <property type="match status" value="1"/>
</dbReference>
<sequence>MSVEISPGEREHVDYLSDLFAVVLAIEQIEKAHRRDSINEKQYGDTVRRLLDKYKSTVAHLENSHNPFFTNVDDFFDNYCSRCPAARATIKEGPSGSAETHARFLARQSLECGQFFITLLDALRLQQTAVDAINPLLGDLLQGLSKLDLQKRDFYGRLMKWRSKLESMNAADVLDDADAREFAYDLERGYNSLRAYLDEDTKGK</sequence>
<dbReference type="PIRSF" id="PIRSF017535">
    <property type="entry name" value="VPS28"/>
    <property type="match status" value="1"/>
</dbReference>
<dbReference type="InterPro" id="IPR038358">
    <property type="entry name" value="VPS28_N_sf"/>
</dbReference>
<dbReference type="AlphaFoldDB" id="S9UAR4"/>
<reference evidence="10 12" key="1">
    <citation type="journal article" date="2013" name="PLoS ONE">
        <title>Predicting the Proteins of Angomonas deanei, Strigomonas culicis and Their Respective Endosymbionts Reveals New Aspects of the Trypanosomatidae Family.</title>
        <authorList>
            <person name="Motta M.C."/>
            <person name="Martins A.C."/>
            <person name="de Souza S.S."/>
            <person name="Catta-Preta C.M."/>
            <person name="Silva R."/>
            <person name="Klein C.C."/>
            <person name="de Almeida L.G."/>
            <person name="de Lima Cunha O."/>
            <person name="Ciapina L.P."/>
            <person name="Brocchi M."/>
            <person name="Colabardini A.C."/>
            <person name="de Araujo Lima B."/>
            <person name="Machado C.R."/>
            <person name="de Almeida Soares C.M."/>
            <person name="Probst C.M."/>
            <person name="de Menezes C.B."/>
            <person name="Thompson C.E."/>
            <person name="Bartholomeu D.C."/>
            <person name="Gradia D.F."/>
            <person name="Pavoni D.P."/>
            <person name="Grisard E.C."/>
            <person name="Fantinatti-Garboggini F."/>
            <person name="Marchini F.K."/>
            <person name="Rodrigues-Luiz G.F."/>
            <person name="Wagner G."/>
            <person name="Goldman G.H."/>
            <person name="Fietto J.L."/>
            <person name="Elias M.C."/>
            <person name="Goldman M.H."/>
            <person name="Sagot M.F."/>
            <person name="Pereira M."/>
            <person name="Stoco P.H."/>
            <person name="de Mendonca-Neto R.P."/>
            <person name="Teixeira S.M."/>
            <person name="Maciel T.E."/>
            <person name="de Oliveira Mendes T.A."/>
            <person name="Urmenyi T.P."/>
            <person name="de Souza W."/>
            <person name="Schenkman S."/>
            <person name="de Vasconcelos A.T."/>
        </authorList>
    </citation>
    <scope>NUCLEOTIDE SEQUENCE [LARGE SCALE GENOMIC DNA]</scope>
</reference>
<gene>
    <name evidence="11" type="ORF">STCU_01818</name>
    <name evidence="10" type="ORF">STCU_05451</name>
    <name evidence="9" type="ORF">STCU_08296</name>
</gene>
<dbReference type="InterPro" id="IPR017898">
    <property type="entry name" value="VPS28_N"/>
</dbReference>
<dbReference type="OrthoDB" id="2671at2759"/>
<dbReference type="EMBL" id="ATMH01008296">
    <property type="protein sequence ID" value="EPY22208.1"/>
    <property type="molecule type" value="Genomic_DNA"/>
</dbReference>
<dbReference type="PANTHER" id="PTHR12937:SF0">
    <property type="entry name" value="VACUOLAR PROTEIN SORTING-ASSOCIATED PROTEIN 28 HOMOLOG"/>
    <property type="match status" value="1"/>
</dbReference>
<dbReference type="PANTHER" id="PTHR12937">
    <property type="entry name" value="VACUOLAR PROTEIN SORTING 28, ISOFORM 2 VPS28"/>
    <property type="match status" value="1"/>
</dbReference>
<comment type="subcellular location">
    <subcellularLocation>
        <location evidence="1">Endosome</location>
    </subcellularLocation>
</comment>
<dbReference type="PROSITE" id="PS51310">
    <property type="entry name" value="VPS28_C"/>
    <property type="match status" value="1"/>
</dbReference>
<dbReference type="EMBL" id="ATMH01001818">
    <property type="protein sequence ID" value="EPY34153.1"/>
    <property type="molecule type" value="Genomic_DNA"/>
</dbReference>
<keyword evidence="12" id="KW-1185">Reference proteome</keyword>
<keyword evidence="2 5" id="KW-0813">Transport</keyword>
<comment type="similarity">
    <text evidence="5 6">Belongs to the VPS28 family.</text>
</comment>
<dbReference type="GO" id="GO:0043328">
    <property type="term" value="P:protein transport to vacuole involved in ubiquitin-dependent protein catabolic process via the multivesicular body sorting pathway"/>
    <property type="evidence" value="ECO:0007669"/>
    <property type="project" value="TreeGrafter"/>
</dbReference>
<comment type="caution">
    <text evidence="10">The sequence shown here is derived from an EMBL/GenBank/DDBJ whole genome shotgun (WGS) entry which is preliminary data.</text>
</comment>
<name>S9UAR4_9TRYP</name>
<evidence type="ECO:0000313" key="10">
    <source>
        <dbReference type="EMBL" id="EPY27887.1"/>
    </source>
</evidence>
<dbReference type="GO" id="GO:0044877">
    <property type="term" value="F:protein-containing complex binding"/>
    <property type="evidence" value="ECO:0007669"/>
    <property type="project" value="TreeGrafter"/>
</dbReference>
<dbReference type="Gene3D" id="1.20.1440.200">
    <property type="match status" value="1"/>
</dbReference>
<evidence type="ECO:0000256" key="4">
    <source>
        <dbReference type="ARBA" id="ARBA00022927"/>
    </source>
</evidence>
<evidence type="ECO:0000256" key="3">
    <source>
        <dbReference type="ARBA" id="ARBA00022753"/>
    </source>
</evidence>
<evidence type="ECO:0000313" key="9">
    <source>
        <dbReference type="EMBL" id="EPY22208.1"/>
    </source>
</evidence>
<evidence type="ECO:0000313" key="12">
    <source>
        <dbReference type="Proteomes" id="UP000015354"/>
    </source>
</evidence>
<evidence type="ECO:0000256" key="2">
    <source>
        <dbReference type="ARBA" id="ARBA00022448"/>
    </source>
</evidence>
<reference evidence="10" key="2">
    <citation type="submission" date="2013-03" db="EMBL/GenBank/DDBJ databases">
        <authorList>
            <person name="Motta M.C.M."/>
            <person name="Martins A.C.A."/>
            <person name="Preta C.M.C.C."/>
            <person name="Silva R."/>
            <person name="de Souza S.S."/>
            <person name="Klein C.C."/>
            <person name="de Almeida L.G.P."/>
            <person name="Cunha O.L."/>
            <person name="Colabardini A.C."/>
            <person name="Lima B.A."/>
            <person name="Machado C.R."/>
            <person name="Soares C.M.A."/>
            <person name="de Menezes C.B.A."/>
            <person name="Bartolomeu D.C."/>
            <person name="Grisard E.C."/>
            <person name="Fantinatti-Garboggini F."/>
            <person name="Rodrigues-Luiz G.F."/>
            <person name="Wagner G."/>
            <person name="Goldman G.H."/>
            <person name="Fietto J.L.R."/>
            <person name="Ciapina L.P."/>
            <person name="Brocchi M."/>
            <person name="Elias M.C."/>
            <person name="Goldman M.H.S."/>
            <person name="Sagot M.-F."/>
            <person name="Pereira M."/>
            <person name="Stoco P.H."/>
            <person name="Teixeira S.M.R."/>
            <person name="de Mendonca-Neto R.P."/>
            <person name="Maciel T.E.F."/>
            <person name="Mendes T.A.O."/>
            <person name="Urmenyi T.P."/>
            <person name="Teixeira M.M.G."/>
            <person name="de Camargo E.F.P."/>
            <person name="de Sousa W."/>
            <person name="Schenkman S."/>
            <person name="de Vasconcelos A.T.R."/>
        </authorList>
    </citation>
    <scope>NUCLEOTIDE SEQUENCE</scope>
</reference>
<evidence type="ECO:0000259" key="7">
    <source>
        <dbReference type="PROSITE" id="PS51310"/>
    </source>
</evidence>
<feature type="domain" description="VPS28 N-terminal" evidence="8">
    <location>
        <begin position="1"/>
        <end position="100"/>
    </location>
</feature>
<dbReference type="PROSITE" id="PS51313">
    <property type="entry name" value="VPS28_N"/>
    <property type="match status" value="1"/>
</dbReference>
<evidence type="ECO:0000256" key="5">
    <source>
        <dbReference type="PIRNR" id="PIRNR017535"/>
    </source>
</evidence>
<proteinExistence type="inferred from homology"/>
<dbReference type="InterPro" id="IPR037206">
    <property type="entry name" value="VPS28_C_sf"/>
</dbReference>